<evidence type="ECO:0000259" key="2">
    <source>
        <dbReference type="Pfam" id="PF04205"/>
    </source>
</evidence>
<reference evidence="5" key="1">
    <citation type="submission" date="2016-11" db="EMBL/GenBank/DDBJ databases">
        <authorList>
            <person name="Varghese N."/>
            <person name="Submissions S."/>
        </authorList>
    </citation>
    <scope>NUCLEOTIDE SEQUENCE [LARGE SCALE GENOMIC DNA]</scope>
    <source>
        <strain evidence="5">DSM 17957</strain>
    </source>
</reference>
<dbReference type="GO" id="GO:0016020">
    <property type="term" value="C:membrane"/>
    <property type="evidence" value="ECO:0007669"/>
    <property type="project" value="InterPro"/>
</dbReference>
<dbReference type="InterPro" id="IPR007329">
    <property type="entry name" value="FMN-bd"/>
</dbReference>
<dbReference type="Gene3D" id="3.90.1010.20">
    <property type="match status" value="1"/>
</dbReference>
<organism evidence="4 5">
    <name type="scientific">Geosporobacter subterraneus DSM 17957</name>
    <dbReference type="NCBI Taxonomy" id="1121919"/>
    <lineage>
        <taxon>Bacteria</taxon>
        <taxon>Bacillati</taxon>
        <taxon>Bacillota</taxon>
        <taxon>Clostridia</taxon>
        <taxon>Peptostreptococcales</taxon>
        <taxon>Thermotaleaceae</taxon>
        <taxon>Geosporobacter</taxon>
    </lineage>
</organism>
<dbReference type="SUPFAM" id="SSF55383">
    <property type="entry name" value="Copper amine oxidase, domain N"/>
    <property type="match status" value="1"/>
</dbReference>
<evidence type="ECO:0000313" key="5">
    <source>
        <dbReference type="Proteomes" id="UP000184536"/>
    </source>
</evidence>
<gene>
    <name evidence="4" type="ORF">SAMN02745975_02528</name>
</gene>
<keyword evidence="1" id="KW-0732">Signal</keyword>
<dbReference type="Pfam" id="PF07833">
    <property type="entry name" value="Cu_amine_oxidN1"/>
    <property type="match status" value="1"/>
</dbReference>
<accession>A0A1M6KYE4</accession>
<dbReference type="EMBL" id="FQZV01000033">
    <property type="protein sequence ID" value="SHJ63958.1"/>
    <property type="molecule type" value="Genomic_DNA"/>
</dbReference>
<evidence type="ECO:0000256" key="1">
    <source>
        <dbReference type="SAM" id="SignalP"/>
    </source>
</evidence>
<dbReference type="OrthoDB" id="9797709at2"/>
<name>A0A1M6KYE4_9FIRM</name>
<feature type="domain" description="Copper amine oxidase-like N-terminal" evidence="3">
    <location>
        <begin position="22"/>
        <end position="83"/>
    </location>
</feature>
<proteinExistence type="predicted"/>
<keyword evidence="5" id="KW-1185">Reference proteome</keyword>
<dbReference type="RefSeq" id="WP_110941630.1">
    <property type="nucleotide sequence ID" value="NZ_FQZV01000033.1"/>
</dbReference>
<dbReference type="GO" id="GO:0010181">
    <property type="term" value="F:FMN binding"/>
    <property type="evidence" value="ECO:0007669"/>
    <property type="project" value="InterPro"/>
</dbReference>
<feature type="signal peptide" evidence="1">
    <location>
        <begin position="1"/>
        <end position="21"/>
    </location>
</feature>
<evidence type="ECO:0000313" key="4">
    <source>
        <dbReference type="EMBL" id="SHJ63958.1"/>
    </source>
</evidence>
<dbReference type="Pfam" id="PF04205">
    <property type="entry name" value="FMN_bind"/>
    <property type="match status" value="1"/>
</dbReference>
<dbReference type="Proteomes" id="UP000184536">
    <property type="component" value="Unassembled WGS sequence"/>
</dbReference>
<dbReference type="AlphaFoldDB" id="A0A1M6KYE4"/>
<dbReference type="Gene3D" id="3.30.457.10">
    <property type="entry name" value="Copper amine oxidase-like, N-terminal domain"/>
    <property type="match status" value="1"/>
</dbReference>
<dbReference type="InterPro" id="IPR036582">
    <property type="entry name" value="Mao_N_sf"/>
</dbReference>
<evidence type="ECO:0000259" key="3">
    <source>
        <dbReference type="Pfam" id="PF07833"/>
    </source>
</evidence>
<sequence length="215" mass="23708">MKKFISGLIIGSMLMTGAAYAAGAKIEVTFKPLKYYVDGVEKVPPADQAGFIYKGRTYVPLAFVSESLGKEVKWDGTTSSIYIGTQPAKTESKTSQSYENGTYRGAYIDGGYMQVGVEFKLEDNIIKSMALKHLEYKGINYLKEEENKTVVGVRGQYQKLADYLVGKDIRDSLSDLYDPGKIVTENVDALTGATLRSGKIISSVRDALNRGVYKY</sequence>
<dbReference type="STRING" id="1121919.SAMN02745975_02528"/>
<dbReference type="InterPro" id="IPR012854">
    <property type="entry name" value="Cu_amine_oxidase-like_N"/>
</dbReference>
<feature type="domain" description="FMN-binding" evidence="2">
    <location>
        <begin position="111"/>
        <end position="209"/>
    </location>
</feature>
<feature type="chain" id="PRO_5013314204" evidence="1">
    <location>
        <begin position="22"/>
        <end position="215"/>
    </location>
</feature>
<protein>
    <submittedName>
        <fullName evidence="4">FMN-binding domain-containing protein</fullName>
    </submittedName>
</protein>